<dbReference type="Pfam" id="PF22518">
    <property type="entry name" value="DUF6997"/>
    <property type="match status" value="1"/>
</dbReference>
<name>A0ABY7U8G1_9CORY</name>
<feature type="domain" description="DUF7226" evidence="3">
    <location>
        <begin position="305"/>
        <end position="438"/>
    </location>
</feature>
<feature type="domain" description="DUF6997" evidence="2">
    <location>
        <begin position="95"/>
        <end position="266"/>
    </location>
</feature>
<evidence type="ECO:0000259" key="2">
    <source>
        <dbReference type="Pfam" id="PF22518"/>
    </source>
</evidence>
<evidence type="ECO:0000313" key="4">
    <source>
        <dbReference type="EMBL" id="WCZ32992.1"/>
    </source>
</evidence>
<reference evidence="4 5" key="1">
    <citation type="submission" date="2020-10" db="EMBL/GenBank/DDBJ databases">
        <title>Complete genome sequence of Corynebacterium massiliense DSM 45435, type strain of Corynebacterium massiliense.</title>
        <authorList>
            <person name="Busche T."/>
            <person name="Kalinowski J."/>
            <person name="Ruckert C."/>
        </authorList>
    </citation>
    <scope>NUCLEOTIDE SEQUENCE [LARGE SCALE GENOMIC DNA]</scope>
    <source>
        <strain evidence="4 5">DSM 45435</strain>
    </source>
</reference>
<gene>
    <name evidence="4" type="ORF">CMASS_07810</name>
</gene>
<evidence type="ECO:0000259" key="3">
    <source>
        <dbReference type="Pfam" id="PF23871"/>
    </source>
</evidence>
<dbReference type="Pfam" id="PF23871">
    <property type="entry name" value="DUF7226"/>
    <property type="match status" value="1"/>
</dbReference>
<organism evidence="4 5">
    <name type="scientific">Corynebacterium massiliense DSM 45435</name>
    <dbReference type="NCBI Taxonomy" id="1121364"/>
    <lineage>
        <taxon>Bacteria</taxon>
        <taxon>Bacillati</taxon>
        <taxon>Actinomycetota</taxon>
        <taxon>Actinomycetes</taxon>
        <taxon>Mycobacteriales</taxon>
        <taxon>Corynebacteriaceae</taxon>
        <taxon>Corynebacterium</taxon>
    </lineage>
</organism>
<dbReference type="InterPro" id="IPR054266">
    <property type="entry name" value="DUF6997"/>
</dbReference>
<accession>A0ABY7U8G1</accession>
<dbReference type="InterPro" id="IPR054265">
    <property type="entry name" value="DUF6996"/>
</dbReference>
<dbReference type="Proteomes" id="UP001220064">
    <property type="component" value="Chromosome"/>
</dbReference>
<feature type="domain" description="DUF6996" evidence="1">
    <location>
        <begin position="43"/>
        <end position="94"/>
    </location>
</feature>
<sequence length="461" mass="50743">MTNARPPVSELREHFGVPDTVWLGVNDVGWLRVLHHPDFADPGSCFTITARELHELSGREPRLMAKHDFRGARPWIFERYGLSILPLSRSRYLVGRFDVYADFPPDEELGPVHVMGLPKGLDPLHHDAVSSEGLALAAAYASGMLRDFLGSTELYPTVSGRMSTGSFDLRVEGIAAPVTVDRAQMEIDAGFESADHLAVVEAKNHLTADFNVRQLYYPYRRFSAQLSKPVRPVYVVYSNGVFRLYLYEFPHAESYRGIRLVKAARYAVSPSTIDRATLAQAVDSTTPVALEDIAAPFPQADSFDRVVNLCELLYASELSTDEIVDEYVFTSRQAAYYVQAAAFLGLAERTDSAAQLTETGRRIIGTRERTPRNLALVHQLASRPVLREALALAAGAGDVPPVDDVVGTMQSAGVDLGEQTLKRRARTVQRWVQWALDLCAEDAAGSTPSGQLLLPVVDEGA</sequence>
<protein>
    <submittedName>
        <fullName evidence="4">Uncharacterized protein</fullName>
    </submittedName>
</protein>
<dbReference type="InterPro" id="IPR055650">
    <property type="entry name" value="DUF7226"/>
</dbReference>
<evidence type="ECO:0000259" key="1">
    <source>
        <dbReference type="Pfam" id="PF22515"/>
    </source>
</evidence>
<proteinExistence type="predicted"/>
<dbReference type="EMBL" id="CP063189">
    <property type="protein sequence ID" value="WCZ32992.1"/>
    <property type="molecule type" value="Genomic_DNA"/>
</dbReference>
<dbReference type="RefSeq" id="WP_022863241.1">
    <property type="nucleotide sequence ID" value="NZ_ATVG01000008.1"/>
</dbReference>
<evidence type="ECO:0000313" key="5">
    <source>
        <dbReference type="Proteomes" id="UP001220064"/>
    </source>
</evidence>
<dbReference type="Pfam" id="PF22515">
    <property type="entry name" value="DUF6996"/>
    <property type="match status" value="1"/>
</dbReference>
<keyword evidence="5" id="KW-1185">Reference proteome</keyword>